<evidence type="ECO:0000313" key="7">
    <source>
        <dbReference type="EMBL" id="QCO29309.1"/>
    </source>
</evidence>
<evidence type="ECO:0000256" key="5">
    <source>
        <dbReference type="ARBA" id="ARBA00037982"/>
    </source>
</evidence>
<dbReference type="Pfam" id="PF00069">
    <property type="entry name" value="Pkinase"/>
    <property type="match status" value="1"/>
</dbReference>
<feature type="domain" description="Protein kinase" evidence="6">
    <location>
        <begin position="1"/>
        <end position="180"/>
    </location>
</feature>
<dbReference type="PROSITE" id="PS50011">
    <property type="entry name" value="PROTEIN_KINASE_DOM"/>
    <property type="match status" value="1"/>
</dbReference>
<evidence type="ECO:0000256" key="3">
    <source>
        <dbReference type="ARBA" id="ARBA00022777"/>
    </source>
</evidence>
<comment type="similarity">
    <text evidence="5">Belongs to the protein kinase superfamily. Ser/Thr protein kinase family. GCN2 subfamily.</text>
</comment>
<dbReference type="GO" id="GO:0004672">
    <property type="term" value="F:protein kinase activity"/>
    <property type="evidence" value="ECO:0007669"/>
    <property type="project" value="InterPro"/>
</dbReference>
<keyword evidence="8" id="KW-1185">Reference proteome</keyword>
<dbReference type="Proteomes" id="UP000298568">
    <property type="component" value="Chromosome"/>
</dbReference>
<name>A0A4D8S1J5_METPR</name>
<keyword evidence="3" id="KW-0418">Kinase</keyword>
<dbReference type="EMBL" id="CP031156">
    <property type="protein sequence ID" value="QCO29309.1"/>
    <property type="molecule type" value="Genomic_DNA"/>
</dbReference>
<evidence type="ECO:0000256" key="2">
    <source>
        <dbReference type="ARBA" id="ARBA00022741"/>
    </source>
</evidence>
<keyword evidence="2" id="KW-0547">Nucleotide-binding</keyword>
<dbReference type="GO" id="GO:0005524">
    <property type="term" value="F:ATP binding"/>
    <property type="evidence" value="ECO:0007669"/>
    <property type="project" value="UniProtKB-KW"/>
</dbReference>
<dbReference type="KEGG" id="mpru:DFR88_01380"/>
<evidence type="ECO:0000256" key="1">
    <source>
        <dbReference type="ARBA" id="ARBA00022679"/>
    </source>
</evidence>
<keyword evidence="1" id="KW-0808">Transferase</keyword>
<gene>
    <name evidence="7" type="ORF">DFR88_01380</name>
</gene>
<dbReference type="InterPro" id="IPR000719">
    <property type="entry name" value="Prot_kinase_dom"/>
</dbReference>
<dbReference type="InterPro" id="IPR011009">
    <property type="entry name" value="Kinase-like_dom_sf"/>
</dbReference>
<proteinExistence type="inferred from homology"/>
<dbReference type="GO" id="GO:0005737">
    <property type="term" value="C:cytoplasm"/>
    <property type="evidence" value="ECO:0007669"/>
    <property type="project" value="TreeGrafter"/>
</dbReference>
<dbReference type="SUPFAM" id="SSF56112">
    <property type="entry name" value="Protein kinase-like (PK-like)"/>
    <property type="match status" value="1"/>
</dbReference>
<dbReference type="Gene3D" id="1.10.510.10">
    <property type="entry name" value="Transferase(Phosphotransferase) domain 1"/>
    <property type="match status" value="1"/>
</dbReference>
<dbReference type="InterPro" id="IPR008271">
    <property type="entry name" value="Ser/Thr_kinase_AS"/>
</dbReference>
<evidence type="ECO:0000259" key="6">
    <source>
        <dbReference type="PROSITE" id="PS50011"/>
    </source>
</evidence>
<dbReference type="AlphaFoldDB" id="A0A4D8S1J5"/>
<evidence type="ECO:0000256" key="4">
    <source>
        <dbReference type="ARBA" id="ARBA00022840"/>
    </source>
</evidence>
<reference evidence="7 8" key="1">
    <citation type="submission" date="2018-07" db="EMBL/GenBank/DDBJ databases">
        <title>Complete Genome Sequences of Extremely Thermoacidophilic, Metal-Mobilizing Type-Strain Members of the Archaeal Family Sulfolobaceae: Acidianus brierleyi DSM-1651T, Acidianus sulfidivorans DSM-18786T, Metallosphaera hakonensis DSM-7519T, and Metallosphaera prunae DSM-10039T.</title>
        <authorList>
            <person name="Counts J.A."/>
            <person name="Kelly R.M."/>
        </authorList>
    </citation>
    <scope>NUCLEOTIDE SEQUENCE [LARGE SCALE GENOMIC DNA]</scope>
    <source>
        <strain evidence="7 8">Ron 12/II</strain>
    </source>
</reference>
<evidence type="ECO:0000313" key="8">
    <source>
        <dbReference type="Proteomes" id="UP000298568"/>
    </source>
</evidence>
<accession>A0A4D8S1J5</accession>
<dbReference type="InterPro" id="IPR050339">
    <property type="entry name" value="CC_SR_Kinase"/>
</dbReference>
<dbReference type="PROSITE" id="PS00108">
    <property type="entry name" value="PROTEIN_KINASE_ST"/>
    <property type="match status" value="1"/>
</dbReference>
<keyword evidence="4" id="KW-0067">ATP-binding</keyword>
<protein>
    <recommendedName>
        <fullName evidence="6">Protein kinase domain-containing protein</fullName>
    </recommendedName>
</protein>
<organism evidence="7 8">
    <name type="scientific">Metallosphaera prunae</name>
    <dbReference type="NCBI Taxonomy" id="47304"/>
    <lineage>
        <taxon>Archaea</taxon>
        <taxon>Thermoproteota</taxon>
        <taxon>Thermoprotei</taxon>
        <taxon>Sulfolobales</taxon>
        <taxon>Sulfolobaceae</taxon>
        <taxon>Metallosphaera</taxon>
    </lineage>
</organism>
<sequence>MLREIAKALAFLHSRGYVHLDVKPQNIFLRSDPGRTGEEVYRGLQGNLKLGDLRTTVRAGERVTQATPAYCPPEQVEAIIKGSGTRPEMDVFALGMTGYRLLTLRDDNPATPYLDEAFNHIPRDPEKALELVRRARESLERWTPVMEGPRELRDIIVRMISTQPERRPKAHEVAIALREK</sequence>
<dbReference type="SMART" id="SM00220">
    <property type="entry name" value="S_TKc"/>
    <property type="match status" value="1"/>
</dbReference>
<dbReference type="PANTHER" id="PTHR11042">
    <property type="entry name" value="EUKARYOTIC TRANSLATION INITIATION FACTOR 2-ALPHA KINASE EIF2-ALPHA KINASE -RELATED"/>
    <property type="match status" value="1"/>
</dbReference>